<dbReference type="Proteomes" id="UP000663852">
    <property type="component" value="Unassembled WGS sequence"/>
</dbReference>
<evidence type="ECO:0000313" key="1">
    <source>
        <dbReference type="EMBL" id="CAF1281315.1"/>
    </source>
</evidence>
<evidence type="ECO:0000313" key="2">
    <source>
        <dbReference type="Proteomes" id="UP000663852"/>
    </source>
</evidence>
<dbReference type="EMBL" id="CAJNOJ010000201">
    <property type="protein sequence ID" value="CAF1281315.1"/>
    <property type="molecule type" value="Genomic_DNA"/>
</dbReference>
<proteinExistence type="predicted"/>
<gene>
    <name evidence="1" type="ORF">EDS130_LOCUS29570</name>
</gene>
<name>A0A815CBC4_ADIRI</name>
<protein>
    <submittedName>
        <fullName evidence="1">Uncharacterized protein</fullName>
    </submittedName>
</protein>
<dbReference type="AlphaFoldDB" id="A0A815CBC4"/>
<comment type="caution">
    <text evidence="1">The sequence shown here is derived from an EMBL/GenBank/DDBJ whole genome shotgun (WGS) entry which is preliminary data.</text>
</comment>
<sequence>MAKYVQSTLAKNDFFDLSNLPEQRHCESLTTKRCLRHFKYYNMDIKLEAKSKTDKIFLTIQIEDTFLKQQITLDIDNPGRTIPYSDPI</sequence>
<accession>A0A815CBC4</accession>
<reference evidence="1" key="1">
    <citation type="submission" date="2021-02" db="EMBL/GenBank/DDBJ databases">
        <authorList>
            <person name="Nowell W R."/>
        </authorList>
    </citation>
    <scope>NUCLEOTIDE SEQUENCE</scope>
</reference>
<organism evidence="1 2">
    <name type="scientific">Adineta ricciae</name>
    <name type="common">Rotifer</name>
    <dbReference type="NCBI Taxonomy" id="249248"/>
    <lineage>
        <taxon>Eukaryota</taxon>
        <taxon>Metazoa</taxon>
        <taxon>Spiralia</taxon>
        <taxon>Gnathifera</taxon>
        <taxon>Rotifera</taxon>
        <taxon>Eurotatoria</taxon>
        <taxon>Bdelloidea</taxon>
        <taxon>Adinetida</taxon>
        <taxon>Adinetidae</taxon>
        <taxon>Adineta</taxon>
    </lineage>
</organism>